<dbReference type="EMBL" id="JACJVQ010000004">
    <property type="protein sequence ID" value="MBB6633315.1"/>
    <property type="molecule type" value="Genomic_DNA"/>
</dbReference>
<comment type="caution">
    <text evidence="2">The sequence shown here is derived from an EMBL/GenBank/DDBJ whole genome shotgun (WGS) entry which is preliminary data.</text>
</comment>
<reference evidence="2 3" key="1">
    <citation type="submission" date="2020-08" db="EMBL/GenBank/DDBJ databases">
        <title>Cohnella phylogeny.</title>
        <authorList>
            <person name="Dunlap C."/>
        </authorList>
    </citation>
    <scope>NUCLEOTIDE SEQUENCE [LARGE SCALE GENOMIC DNA]</scope>
    <source>
        <strain evidence="2 3">DSM 25241</strain>
    </source>
</reference>
<dbReference type="GO" id="GO:0004534">
    <property type="term" value="F:5'-3' RNA exonuclease activity"/>
    <property type="evidence" value="ECO:0007669"/>
    <property type="project" value="TreeGrafter"/>
</dbReference>
<dbReference type="PANTHER" id="PTHR42924">
    <property type="entry name" value="EXONUCLEASE"/>
    <property type="match status" value="1"/>
</dbReference>
<dbReference type="NCBIfam" id="NF038032">
    <property type="entry name" value="CehA_McbA_metalo"/>
    <property type="match status" value="1"/>
</dbReference>
<keyword evidence="2" id="KW-0378">Hydrolase</keyword>
<dbReference type="Pfam" id="PF02811">
    <property type="entry name" value="PHP"/>
    <property type="match status" value="1"/>
</dbReference>
<evidence type="ECO:0000313" key="3">
    <source>
        <dbReference type="Proteomes" id="UP000535838"/>
    </source>
</evidence>
<dbReference type="InterPro" id="IPR016195">
    <property type="entry name" value="Pol/histidinol_Pase-like"/>
</dbReference>
<dbReference type="AlphaFoldDB" id="A0A841STE8"/>
<keyword evidence="3" id="KW-1185">Reference proteome</keyword>
<protein>
    <submittedName>
        <fullName evidence="2">CehA/McbA family metallohydrolase</fullName>
    </submittedName>
</protein>
<dbReference type="InterPro" id="IPR052018">
    <property type="entry name" value="PHP_domain"/>
</dbReference>
<dbReference type="GO" id="GO:0035312">
    <property type="term" value="F:5'-3' DNA exonuclease activity"/>
    <property type="evidence" value="ECO:0007669"/>
    <property type="project" value="TreeGrafter"/>
</dbReference>
<dbReference type="InterPro" id="IPR003141">
    <property type="entry name" value="Pol/His_phosphatase_N"/>
</dbReference>
<gene>
    <name evidence="2" type="ORF">H7B67_04260</name>
</gene>
<dbReference type="PANTHER" id="PTHR42924:SF3">
    <property type="entry name" value="POLYMERASE_HISTIDINOL PHOSPHATASE N-TERMINAL DOMAIN-CONTAINING PROTEIN"/>
    <property type="match status" value="1"/>
</dbReference>
<dbReference type="InterPro" id="IPR004013">
    <property type="entry name" value="PHP_dom"/>
</dbReference>
<feature type="domain" description="Polymerase/histidinol phosphatase N-terminal" evidence="1">
    <location>
        <begin position="6"/>
        <end position="71"/>
    </location>
</feature>
<evidence type="ECO:0000313" key="2">
    <source>
        <dbReference type="EMBL" id="MBB6633315.1"/>
    </source>
</evidence>
<dbReference type="RefSeq" id="WP_185118560.1">
    <property type="nucleotide sequence ID" value="NZ_JACJVQ010000004.1"/>
</dbReference>
<sequence>MRWLACELHTHTLHSDGKQTLRELADGAAKLGFECIALTDHNTMSGLADKDAVERETGLVILPGMEWTTFHGHMVTIGASEFADWRLAEPGNLREGTAAVRRRGGLAGLAHPFRIGSPACTGCFWEFEIRDWSDLDYIEVWSTTFAAIKEDNRRAFELWTSRLNAGDRIAATSGRDWHEQKETDDPLSVTYLGLADESAPLQEEALRALREGRVAVTIGPLLTLTVVEEGDNGAVYALGSEVPLASGAGARQPLKACADLRASVREGLWELHPQSGRLVLTSNKGDLLELSVHLAEGDSRHSFPFDREGLLWIRAELWGVVRGVHARIAFTNAIYFERGDGR</sequence>
<accession>A0A841STE8</accession>
<evidence type="ECO:0000259" key="1">
    <source>
        <dbReference type="SMART" id="SM00481"/>
    </source>
</evidence>
<dbReference type="SUPFAM" id="SSF89550">
    <property type="entry name" value="PHP domain-like"/>
    <property type="match status" value="1"/>
</dbReference>
<name>A0A841STE8_9BACL</name>
<dbReference type="Gene3D" id="3.20.20.140">
    <property type="entry name" value="Metal-dependent hydrolases"/>
    <property type="match status" value="1"/>
</dbReference>
<dbReference type="SMART" id="SM00481">
    <property type="entry name" value="POLIIIAc"/>
    <property type="match status" value="1"/>
</dbReference>
<proteinExistence type="predicted"/>
<organism evidence="2 3">
    <name type="scientific">Cohnella thailandensis</name>
    <dbReference type="NCBI Taxonomy" id="557557"/>
    <lineage>
        <taxon>Bacteria</taxon>
        <taxon>Bacillati</taxon>
        <taxon>Bacillota</taxon>
        <taxon>Bacilli</taxon>
        <taxon>Bacillales</taxon>
        <taxon>Paenibacillaceae</taxon>
        <taxon>Cohnella</taxon>
    </lineage>
</organism>
<dbReference type="Proteomes" id="UP000535838">
    <property type="component" value="Unassembled WGS sequence"/>
</dbReference>